<proteinExistence type="predicted"/>
<organism evidence="2 3">
    <name type="scientific">Actinoplanes palleronii</name>
    <dbReference type="NCBI Taxonomy" id="113570"/>
    <lineage>
        <taxon>Bacteria</taxon>
        <taxon>Bacillati</taxon>
        <taxon>Actinomycetota</taxon>
        <taxon>Actinomycetes</taxon>
        <taxon>Micromonosporales</taxon>
        <taxon>Micromonosporaceae</taxon>
        <taxon>Actinoplanes</taxon>
    </lineage>
</organism>
<evidence type="ECO:0000313" key="3">
    <source>
        <dbReference type="Proteomes" id="UP000624709"/>
    </source>
</evidence>
<dbReference type="Proteomes" id="UP000624709">
    <property type="component" value="Unassembled WGS sequence"/>
</dbReference>
<keyword evidence="3" id="KW-1185">Reference proteome</keyword>
<feature type="coiled-coil region" evidence="1">
    <location>
        <begin position="112"/>
        <end position="139"/>
    </location>
</feature>
<protein>
    <recommendedName>
        <fullName evidence="4">Transcriptional regulator</fullName>
    </recommendedName>
</protein>
<sequence>MSDVDSLETLHLAAAAYAATVRHDADSAALSEHLGNIPVPTRLLLAAAILAAADKPVSIVSLCQVAGVSRGSTYNHHKEAMTSIRENIPVLVRAQLAALGETPRAAELFDQVRERDETIRELRADLKNARRERNTALAYARDLHERLRPEFDAIAREKQEKVRHLRPIRDGIEHDG</sequence>
<evidence type="ECO:0000313" key="2">
    <source>
        <dbReference type="EMBL" id="GIE65717.1"/>
    </source>
</evidence>
<gene>
    <name evidence="2" type="ORF">Apa02nite_018250</name>
</gene>
<evidence type="ECO:0000256" key="1">
    <source>
        <dbReference type="SAM" id="Coils"/>
    </source>
</evidence>
<accession>A0ABQ4B4Y6</accession>
<comment type="caution">
    <text evidence="2">The sequence shown here is derived from an EMBL/GenBank/DDBJ whole genome shotgun (WGS) entry which is preliminary data.</text>
</comment>
<dbReference type="EMBL" id="BOMS01000024">
    <property type="protein sequence ID" value="GIE65717.1"/>
    <property type="molecule type" value="Genomic_DNA"/>
</dbReference>
<keyword evidence="1" id="KW-0175">Coiled coil</keyword>
<reference evidence="2 3" key="1">
    <citation type="submission" date="2021-01" db="EMBL/GenBank/DDBJ databases">
        <title>Whole genome shotgun sequence of Actinoplanes palleronii NBRC 14916.</title>
        <authorList>
            <person name="Komaki H."/>
            <person name="Tamura T."/>
        </authorList>
    </citation>
    <scope>NUCLEOTIDE SEQUENCE [LARGE SCALE GENOMIC DNA]</scope>
    <source>
        <strain evidence="2 3">NBRC 14916</strain>
    </source>
</reference>
<name>A0ABQ4B4Y6_9ACTN</name>
<evidence type="ECO:0008006" key="4">
    <source>
        <dbReference type="Google" id="ProtNLM"/>
    </source>
</evidence>
<dbReference type="RefSeq" id="WP_203824652.1">
    <property type="nucleotide sequence ID" value="NZ_BAAATY010000002.1"/>
</dbReference>